<gene>
    <name evidence="2" type="ORF">H206_00337</name>
</gene>
<protein>
    <submittedName>
        <fullName evidence="2">Putative phage-associated protein</fullName>
    </submittedName>
</protein>
<dbReference type="EMBL" id="MTKO01000068">
    <property type="protein sequence ID" value="RWX46167.1"/>
    <property type="molecule type" value="Genomic_DNA"/>
</dbReference>
<proteinExistence type="predicted"/>
<dbReference type="Proteomes" id="UP000287853">
    <property type="component" value="Unassembled WGS sequence"/>
</dbReference>
<evidence type="ECO:0000259" key="1">
    <source>
        <dbReference type="Pfam" id="PF13274"/>
    </source>
</evidence>
<evidence type="ECO:0000313" key="3">
    <source>
        <dbReference type="Proteomes" id="UP000287853"/>
    </source>
</evidence>
<keyword evidence="3" id="KW-1185">Reference proteome</keyword>
<dbReference type="InterPro" id="IPR025272">
    <property type="entry name" value="SocA_Panacea"/>
</dbReference>
<feature type="domain" description="Antitoxin SocA-like Panacea" evidence="1">
    <location>
        <begin position="33"/>
        <end position="122"/>
    </location>
</feature>
<dbReference type="AlphaFoldDB" id="A0A444IZ35"/>
<comment type="caution">
    <text evidence="2">The sequence shown here is derived from an EMBL/GenBank/DDBJ whole genome shotgun (WGS) entry which is preliminary data.</text>
</comment>
<dbReference type="Pfam" id="PF13274">
    <property type="entry name" value="SocA_Panacea"/>
    <property type="match status" value="1"/>
</dbReference>
<organism evidence="2 3">
    <name type="scientific">Candidatus Electrothrix aarhusensis</name>
    <dbReference type="NCBI Taxonomy" id="1859131"/>
    <lineage>
        <taxon>Bacteria</taxon>
        <taxon>Pseudomonadati</taxon>
        <taxon>Thermodesulfobacteriota</taxon>
        <taxon>Desulfobulbia</taxon>
        <taxon>Desulfobulbales</taxon>
        <taxon>Desulfobulbaceae</taxon>
        <taxon>Candidatus Electrothrix</taxon>
    </lineage>
</organism>
<name>A0A444IZ35_9BACT</name>
<evidence type="ECO:0000313" key="2">
    <source>
        <dbReference type="EMBL" id="RWX46167.1"/>
    </source>
</evidence>
<accession>A0A444IZ35</accession>
<reference evidence="2 3" key="1">
    <citation type="submission" date="2017-01" db="EMBL/GenBank/DDBJ databases">
        <title>The cable genome- insights into the physiology and evolution of filamentous bacteria capable of sulfide oxidation via long distance electron transfer.</title>
        <authorList>
            <person name="Schreiber L."/>
            <person name="Bjerg J.T."/>
            <person name="Boggild A."/>
            <person name="Van De Vossenberg J."/>
            <person name="Meysman F."/>
            <person name="Nielsen L.P."/>
            <person name="Schramm A."/>
            <person name="Kjeldsen K.U."/>
        </authorList>
    </citation>
    <scope>NUCLEOTIDE SEQUENCE [LARGE SCALE GENOMIC DNA]</scope>
    <source>
        <strain evidence="2">MCF</strain>
    </source>
</reference>
<sequence>MTAISQAQPIHAIELAQFIIAAYPDKGITPMKLQKLAYYAKSWTLVAHHPLIQADFKKWTYGPVNTPIYNSYKKHGADIIPPGTKPAGISEEQEKLLIFILDNYIDYSAFTLSAMTHNEAPWLEAEESAVISDVAIFTYYSNQPFAKNFLKLDQGTAQQPFHVLKSNSWHSFTLDMDKEEAETFATYPNAEDYQQQSQKAKHDFQNLLQKIDELL</sequence>